<evidence type="ECO:0000313" key="8">
    <source>
        <dbReference type="Proteomes" id="UP000646827"/>
    </source>
</evidence>
<dbReference type="PANTHER" id="PTHR46206">
    <property type="entry name" value="CYTOCHROME P450"/>
    <property type="match status" value="1"/>
</dbReference>
<dbReference type="GO" id="GO:0020037">
    <property type="term" value="F:heme binding"/>
    <property type="evidence" value="ECO:0007669"/>
    <property type="project" value="InterPro"/>
</dbReference>
<evidence type="ECO:0000256" key="2">
    <source>
        <dbReference type="ARBA" id="ARBA00010617"/>
    </source>
</evidence>
<dbReference type="PROSITE" id="PS00086">
    <property type="entry name" value="CYTOCHROME_P450"/>
    <property type="match status" value="1"/>
</dbReference>
<keyword evidence="5 6" id="KW-0349">Heme</keyword>
<name>A0A8H7S7D4_9FUNG</name>
<evidence type="ECO:0000256" key="5">
    <source>
        <dbReference type="PIRSR" id="PIRSR602403-1"/>
    </source>
</evidence>
<dbReference type="SUPFAM" id="SSF48264">
    <property type="entry name" value="Cytochrome P450"/>
    <property type="match status" value="1"/>
</dbReference>
<evidence type="ECO:0000256" key="1">
    <source>
        <dbReference type="ARBA" id="ARBA00001971"/>
    </source>
</evidence>
<dbReference type="OrthoDB" id="1844152at2759"/>
<gene>
    <name evidence="7" type="ORF">INT45_000177</name>
</gene>
<organism evidence="7 8">
    <name type="scientific">Circinella minor</name>
    <dbReference type="NCBI Taxonomy" id="1195481"/>
    <lineage>
        <taxon>Eukaryota</taxon>
        <taxon>Fungi</taxon>
        <taxon>Fungi incertae sedis</taxon>
        <taxon>Mucoromycota</taxon>
        <taxon>Mucoromycotina</taxon>
        <taxon>Mucoromycetes</taxon>
        <taxon>Mucorales</taxon>
        <taxon>Lichtheimiaceae</taxon>
        <taxon>Circinella</taxon>
    </lineage>
</organism>
<keyword evidence="8" id="KW-1185">Reference proteome</keyword>
<protein>
    <recommendedName>
        <fullName evidence="9">Cytochrome P450</fullName>
    </recommendedName>
</protein>
<dbReference type="GO" id="GO:0005506">
    <property type="term" value="F:iron ion binding"/>
    <property type="evidence" value="ECO:0007669"/>
    <property type="project" value="InterPro"/>
</dbReference>
<dbReference type="InterPro" id="IPR002403">
    <property type="entry name" value="Cyt_P450_E_grp-IV"/>
</dbReference>
<dbReference type="EMBL" id="JAEPRB010000048">
    <property type="protein sequence ID" value="KAG2224162.1"/>
    <property type="molecule type" value="Genomic_DNA"/>
</dbReference>
<keyword evidence="4 5" id="KW-0408">Iron</keyword>
<proteinExistence type="inferred from homology"/>
<dbReference type="InterPro" id="IPR036396">
    <property type="entry name" value="Cyt_P450_sf"/>
</dbReference>
<keyword evidence="6" id="KW-0503">Monooxygenase</keyword>
<keyword evidence="3 5" id="KW-0479">Metal-binding</keyword>
<accession>A0A8H7S7D4</accession>
<feature type="binding site" description="axial binding residue" evidence="5">
    <location>
        <position position="188"/>
    </location>
    <ligand>
        <name>heme</name>
        <dbReference type="ChEBI" id="CHEBI:30413"/>
    </ligand>
    <ligandPart>
        <name>Fe</name>
        <dbReference type="ChEBI" id="CHEBI:18248"/>
    </ligandPart>
</feature>
<dbReference type="PRINTS" id="PR00465">
    <property type="entry name" value="EP450IV"/>
</dbReference>
<comment type="caution">
    <text evidence="7">The sequence shown here is derived from an EMBL/GenBank/DDBJ whole genome shotgun (WGS) entry which is preliminary data.</text>
</comment>
<evidence type="ECO:0000256" key="3">
    <source>
        <dbReference type="ARBA" id="ARBA00022723"/>
    </source>
</evidence>
<keyword evidence="6" id="KW-0560">Oxidoreductase</keyword>
<dbReference type="Gene3D" id="1.10.630.10">
    <property type="entry name" value="Cytochrome P450"/>
    <property type="match status" value="1"/>
</dbReference>
<dbReference type="InterPro" id="IPR001128">
    <property type="entry name" value="Cyt_P450"/>
</dbReference>
<dbReference type="GO" id="GO:0016705">
    <property type="term" value="F:oxidoreductase activity, acting on paired donors, with incorporation or reduction of molecular oxygen"/>
    <property type="evidence" value="ECO:0007669"/>
    <property type="project" value="InterPro"/>
</dbReference>
<dbReference type="InterPro" id="IPR017972">
    <property type="entry name" value="Cyt_P450_CS"/>
</dbReference>
<evidence type="ECO:0000256" key="6">
    <source>
        <dbReference type="RuleBase" id="RU000461"/>
    </source>
</evidence>
<reference evidence="7 8" key="1">
    <citation type="submission" date="2020-12" db="EMBL/GenBank/DDBJ databases">
        <title>Metabolic potential, ecology and presence of endohyphal bacteria is reflected in genomic diversity of Mucoromycotina.</title>
        <authorList>
            <person name="Muszewska A."/>
            <person name="Okrasinska A."/>
            <person name="Steczkiewicz K."/>
            <person name="Drgas O."/>
            <person name="Orlowska M."/>
            <person name="Perlinska-Lenart U."/>
            <person name="Aleksandrzak-Piekarczyk T."/>
            <person name="Szatraj K."/>
            <person name="Zielenkiewicz U."/>
            <person name="Pilsyk S."/>
            <person name="Malc E."/>
            <person name="Mieczkowski P."/>
            <person name="Kruszewska J.S."/>
            <person name="Biernat P."/>
            <person name="Pawlowska J."/>
        </authorList>
    </citation>
    <scope>NUCLEOTIDE SEQUENCE [LARGE SCALE GENOMIC DNA]</scope>
    <source>
        <strain evidence="7 8">CBS 142.35</strain>
    </source>
</reference>
<comment type="similarity">
    <text evidence="2 6">Belongs to the cytochrome P450 family.</text>
</comment>
<dbReference type="AlphaFoldDB" id="A0A8H7S7D4"/>
<evidence type="ECO:0000313" key="7">
    <source>
        <dbReference type="EMBL" id="KAG2224162.1"/>
    </source>
</evidence>
<dbReference type="Proteomes" id="UP000646827">
    <property type="component" value="Unassembled WGS sequence"/>
</dbReference>
<evidence type="ECO:0000256" key="4">
    <source>
        <dbReference type="ARBA" id="ARBA00023004"/>
    </source>
</evidence>
<evidence type="ECO:0008006" key="9">
    <source>
        <dbReference type="Google" id="ProtNLM"/>
    </source>
</evidence>
<dbReference type="Pfam" id="PF00067">
    <property type="entry name" value="p450"/>
    <property type="match status" value="1"/>
</dbReference>
<feature type="non-terminal residue" evidence="7">
    <location>
        <position position="239"/>
    </location>
</feature>
<sequence>SDILQDMLENYPPPATYNSDIYTYYSHWMIGLIFAAVHTTSEHGTMILYRLLKHPEIINELIEEQKQVFKDNFNSCNGDYDDITTESLKKLVKLDSVCRETLRVKNDFLTLPHANISNKHIVLSNGVAIPPGQDVLLNAWANQHDSDFQKDSKGNYYEFMPFRYVGIDRPSTKIGDDYLVFGEGKHACPGRWFAIQEIKTIVSLILRNYTIKASSPVEFPTNAVTRIPSGKVLFQNRKF</sequence>
<dbReference type="GO" id="GO:0004497">
    <property type="term" value="F:monooxygenase activity"/>
    <property type="evidence" value="ECO:0007669"/>
    <property type="project" value="UniProtKB-KW"/>
</dbReference>
<comment type="cofactor">
    <cofactor evidence="1 5">
        <name>heme</name>
        <dbReference type="ChEBI" id="CHEBI:30413"/>
    </cofactor>
</comment>